<proteinExistence type="predicted"/>
<organism evidence="1 2">
    <name type="scientific">Polyangium sorediatum</name>
    <dbReference type="NCBI Taxonomy" id="889274"/>
    <lineage>
        <taxon>Bacteria</taxon>
        <taxon>Pseudomonadati</taxon>
        <taxon>Myxococcota</taxon>
        <taxon>Polyangia</taxon>
        <taxon>Polyangiales</taxon>
        <taxon>Polyangiaceae</taxon>
        <taxon>Polyangium</taxon>
    </lineage>
</organism>
<protein>
    <submittedName>
        <fullName evidence="1">Uncharacterized protein</fullName>
    </submittedName>
</protein>
<reference evidence="1 2" key="1">
    <citation type="submission" date="2023-04" db="EMBL/GenBank/DDBJ databases">
        <title>The genome sequence of Polyangium sorediatum DSM14670.</title>
        <authorList>
            <person name="Zhang X."/>
        </authorList>
    </citation>
    <scope>NUCLEOTIDE SEQUENCE [LARGE SCALE GENOMIC DNA]</scope>
    <source>
        <strain evidence="1 2">DSM 14670</strain>
    </source>
</reference>
<dbReference type="Proteomes" id="UP001160301">
    <property type="component" value="Unassembled WGS sequence"/>
</dbReference>
<name>A0ABT6NY66_9BACT</name>
<dbReference type="EMBL" id="JARZHI010000028">
    <property type="protein sequence ID" value="MDI1433253.1"/>
    <property type="molecule type" value="Genomic_DNA"/>
</dbReference>
<evidence type="ECO:0000313" key="2">
    <source>
        <dbReference type="Proteomes" id="UP001160301"/>
    </source>
</evidence>
<comment type="caution">
    <text evidence="1">The sequence shown here is derived from an EMBL/GenBank/DDBJ whole genome shotgun (WGS) entry which is preliminary data.</text>
</comment>
<sequence>MTTRDGAGGTTEQTLLAKVVVPLDALKLLTEVVASVAMMHRTTQEEQTKRAHIEAQVLVKIEAVSSMREVLIDYLARSFDERRGLFDELFSRLGEAAEVRDVKMAASILGGIVEIARSNPLGDLAELSTIADLLGKDGAEWKI</sequence>
<evidence type="ECO:0000313" key="1">
    <source>
        <dbReference type="EMBL" id="MDI1433253.1"/>
    </source>
</evidence>
<dbReference type="RefSeq" id="WP_136966652.1">
    <property type="nucleotide sequence ID" value="NZ_JARZHI010000028.1"/>
</dbReference>
<keyword evidence="2" id="KW-1185">Reference proteome</keyword>
<accession>A0ABT6NY66</accession>
<gene>
    <name evidence="1" type="ORF">QHF89_27400</name>
</gene>